<dbReference type="InterPro" id="IPR036179">
    <property type="entry name" value="Ig-like_dom_sf"/>
</dbReference>
<reference evidence="1" key="2">
    <citation type="submission" date="2025-09" db="UniProtKB">
        <authorList>
            <consortium name="Ensembl"/>
        </authorList>
    </citation>
    <scope>IDENTIFICATION</scope>
</reference>
<protein>
    <submittedName>
        <fullName evidence="1">Si:dkey-238d18.12</fullName>
    </submittedName>
</protein>
<keyword evidence="2" id="KW-1185">Reference proteome</keyword>
<reference evidence="1" key="1">
    <citation type="submission" date="2025-08" db="UniProtKB">
        <authorList>
            <consortium name="Ensembl"/>
        </authorList>
    </citation>
    <scope>IDENTIFICATION</scope>
</reference>
<evidence type="ECO:0000313" key="2">
    <source>
        <dbReference type="Proteomes" id="UP000472260"/>
    </source>
</evidence>
<sequence>CRAILSRVVKAPFVCTCLTVGILLYDALGWEVSMPKDIHGLKGSCLVIPCSFSYKSNPPKNPRRVVWYQWVSTGYPLVYDAWYPHDVIGKFRGKTDLYGKSDWDCSLLIKNLEPSHNGEKLYTRIDPENIAWQNYETDDATSTVLVDGVHHNISIEPELADVTEGVAQNFTCTIYHSCQKDNPAITWNYENMQVLEWNKKHSDLDHFWVAFSNITFLGAKEDHGKKLICTAKFSGGNIETYVVLHVKLMQNRICVLLHSNATLHLSYNQP</sequence>
<evidence type="ECO:0000313" key="1">
    <source>
        <dbReference type="Ensembl" id="ENSSANP00000005305.1"/>
    </source>
</evidence>
<organism evidence="1 2">
    <name type="scientific">Sinocyclocheilus anshuiensis</name>
    <dbReference type="NCBI Taxonomy" id="1608454"/>
    <lineage>
        <taxon>Eukaryota</taxon>
        <taxon>Metazoa</taxon>
        <taxon>Chordata</taxon>
        <taxon>Craniata</taxon>
        <taxon>Vertebrata</taxon>
        <taxon>Euteleostomi</taxon>
        <taxon>Actinopterygii</taxon>
        <taxon>Neopterygii</taxon>
        <taxon>Teleostei</taxon>
        <taxon>Ostariophysi</taxon>
        <taxon>Cypriniformes</taxon>
        <taxon>Cyprinidae</taxon>
        <taxon>Cyprininae</taxon>
        <taxon>Sinocyclocheilus</taxon>
    </lineage>
</organism>
<dbReference type="PANTHER" id="PTHR46484:SF1">
    <property type="entry name" value="SCHWANN CELL MYELIN PROTEIN-RELATED"/>
    <property type="match status" value="1"/>
</dbReference>
<dbReference type="Ensembl" id="ENSSANT00000005704.1">
    <property type="protein sequence ID" value="ENSSANP00000005305.1"/>
    <property type="gene ID" value="ENSSANG00000002887.1"/>
</dbReference>
<dbReference type="InterPro" id="IPR013783">
    <property type="entry name" value="Ig-like_fold"/>
</dbReference>
<dbReference type="AlphaFoldDB" id="A0A671KFJ4"/>
<dbReference type="PANTHER" id="PTHR46484">
    <property type="entry name" value="SI:CH211-171H4.5-RELATED"/>
    <property type="match status" value="1"/>
</dbReference>
<proteinExistence type="predicted"/>
<accession>A0A671KFJ4</accession>
<dbReference type="Proteomes" id="UP000472260">
    <property type="component" value="Unassembled WGS sequence"/>
</dbReference>
<dbReference type="Gene3D" id="2.60.40.10">
    <property type="entry name" value="Immunoglobulins"/>
    <property type="match status" value="2"/>
</dbReference>
<dbReference type="SUPFAM" id="SSF48726">
    <property type="entry name" value="Immunoglobulin"/>
    <property type="match status" value="2"/>
</dbReference>
<name>A0A671KFJ4_9TELE</name>